<dbReference type="EMBL" id="JACHHQ010000007">
    <property type="protein sequence ID" value="MBB5201512.1"/>
    <property type="molecule type" value="Genomic_DNA"/>
</dbReference>
<gene>
    <name evidence="1" type="ORF">HNR39_003365</name>
</gene>
<evidence type="ECO:0000313" key="1">
    <source>
        <dbReference type="EMBL" id="MBB5201512.1"/>
    </source>
</evidence>
<reference evidence="1 2" key="1">
    <citation type="submission" date="2020-08" db="EMBL/GenBank/DDBJ databases">
        <title>Genomic Encyclopedia of Type Strains, Phase IV (KMG-IV): sequencing the most valuable type-strain genomes for metagenomic binning, comparative biology and taxonomic classification.</title>
        <authorList>
            <person name="Goeker M."/>
        </authorList>
    </citation>
    <scope>NUCLEOTIDE SEQUENCE [LARGE SCALE GENOMIC DNA]</scope>
    <source>
        <strain evidence="1 2">DSM 23240</strain>
    </source>
</reference>
<protein>
    <submittedName>
        <fullName evidence="1">Uncharacterized protein</fullName>
    </submittedName>
</protein>
<dbReference type="AlphaFoldDB" id="A0A840RWF2"/>
<keyword evidence="2" id="KW-1185">Reference proteome</keyword>
<accession>A0A840RWF2</accession>
<dbReference type="Proteomes" id="UP000571084">
    <property type="component" value="Unassembled WGS sequence"/>
</dbReference>
<name>A0A840RWF2_9BURK</name>
<dbReference type="RefSeq" id="WP_168053941.1">
    <property type="nucleotide sequence ID" value="NZ_JAAOZT010000003.1"/>
</dbReference>
<evidence type="ECO:0000313" key="2">
    <source>
        <dbReference type="Proteomes" id="UP000571084"/>
    </source>
</evidence>
<comment type="caution">
    <text evidence="1">The sequence shown here is derived from an EMBL/GenBank/DDBJ whole genome shotgun (WGS) entry which is preliminary data.</text>
</comment>
<organism evidence="1 2">
    <name type="scientific">Glaciimonas immobilis</name>
    <dbReference type="NCBI Taxonomy" id="728004"/>
    <lineage>
        <taxon>Bacteria</taxon>
        <taxon>Pseudomonadati</taxon>
        <taxon>Pseudomonadota</taxon>
        <taxon>Betaproteobacteria</taxon>
        <taxon>Burkholderiales</taxon>
        <taxon>Oxalobacteraceae</taxon>
        <taxon>Glaciimonas</taxon>
    </lineage>
</organism>
<proteinExistence type="predicted"/>
<sequence length="113" mass="12609">MAVVAAGGNFFLGMDNTPSYTRDVSNMRLVIRRDGLSQIIAPMILRLTNEVIAKHAGKIDMVKDISAVVPARFVKEYMGVAGPGENNLIEETTYLFEYLFYPANPFNQLHIQT</sequence>